<accession>A0ABT5L4H5</accession>
<dbReference type="PANTHER" id="PTHR46825">
    <property type="entry name" value="D-ALANYL-D-ALANINE-CARBOXYPEPTIDASE/ENDOPEPTIDASE AMPH"/>
    <property type="match status" value="1"/>
</dbReference>
<protein>
    <submittedName>
        <fullName evidence="2">Serine hydrolase</fullName>
    </submittedName>
</protein>
<evidence type="ECO:0000313" key="2">
    <source>
        <dbReference type="EMBL" id="MDC8830767.1"/>
    </source>
</evidence>
<dbReference type="Gene3D" id="3.40.710.10">
    <property type="entry name" value="DD-peptidase/beta-lactamase superfamily"/>
    <property type="match status" value="1"/>
</dbReference>
<sequence>MKNWNVALPSMTCVALVTQVSVASEVNYDELFSSLNSDKAPGCSIGVIEDGKLVHQQGYGMANLELDVPLSGNNVHRIGSISKQFTAFAVLLLAEEGKISLSDDIRKHLPKLMDYQNSITINAMLGHFAGMGDYDSVEKVVKSAADGPFRLGNEDYLTIDEFYDLVKTIPLRHAPDEKFNYSNLAYFLLSMLVEEVSGESLREYAHKRIFKPLNMNETFFSDEPTEIVKNRASGYRKNDEGDWVIDMTNLFWVGDGGLHTTVADLAKWDAYFYTPTLGKTPEVLLKQFLTPNSDFGAFMDGKYANGQVVAESEGHQVVAHGGGWLGVNAFYERYPEVKFSTIVLCNDPAQSAYDQAKKAAKAYFGQSKG</sequence>
<dbReference type="InterPro" id="IPR050491">
    <property type="entry name" value="AmpC-like"/>
</dbReference>
<comment type="caution">
    <text evidence="2">The sequence shown here is derived from an EMBL/GenBank/DDBJ whole genome shotgun (WGS) entry which is preliminary data.</text>
</comment>
<dbReference type="EMBL" id="JAQQXP010000001">
    <property type="protein sequence ID" value="MDC8830767.1"/>
    <property type="molecule type" value="Genomic_DNA"/>
</dbReference>
<evidence type="ECO:0000259" key="1">
    <source>
        <dbReference type="Pfam" id="PF00144"/>
    </source>
</evidence>
<evidence type="ECO:0000313" key="3">
    <source>
        <dbReference type="Proteomes" id="UP001218788"/>
    </source>
</evidence>
<name>A0ABT5L4H5_9ALTE</name>
<dbReference type="RefSeq" id="WP_273639683.1">
    <property type="nucleotide sequence ID" value="NZ_JAQQXP010000001.1"/>
</dbReference>
<dbReference type="InterPro" id="IPR001466">
    <property type="entry name" value="Beta-lactam-related"/>
</dbReference>
<feature type="domain" description="Beta-lactamase-related" evidence="1">
    <location>
        <begin position="38"/>
        <end position="359"/>
    </location>
</feature>
<organism evidence="2 3">
    <name type="scientific">Alteromonas gilva</name>
    <dbReference type="NCBI Taxonomy" id="2987522"/>
    <lineage>
        <taxon>Bacteria</taxon>
        <taxon>Pseudomonadati</taxon>
        <taxon>Pseudomonadota</taxon>
        <taxon>Gammaproteobacteria</taxon>
        <taxon>Alteromonadales</taxon>
        <taxon>Alteromonadaceae</taxon>
        <taxon>Alteromonas/Salinimonas group</taxon>
        <taxon>Alteromonas</taxon>
    </lineage>
</organism>
<dbReference type="GO" id="GO:0016787">
    <property type="term" value="F:hydrolase activity"/>
    <property type="evidence" value="ECO:0007669"/>
    <property type="project" value="UniProtKB-KW"/>
</dbReference>
<keyword evidence="2" id="KW-0378">Hydrolase</keyword>
<gene>
    <name evidence="2" type="ORF">OIK42_08340</name>
</gene>
<dbReference type="Pfam" id="PF00144">
    <property type="entry name" value="Beta-lactamase"/>
    <property type="match status" value="1"/>
</dbReference>
<dbReference type="PANTHER" id="PTHR46825:SF9">
    <property type="entry name" value="BETA-LACTAMASE-RELATED DOMAIN-CONTAINING PROTEIN"/>
    <property type="match status" value="1"/>
</dbReference>
<proteinExistence type="predicted"/>
<dbReference type="InterPro" id="IPR012338">
    <property type="entry name" value="Beta-lactam/transpept-like"/>
</dbReference>
<dbReference type="Proteomes" id="UP001218788">
    <property type="component" value="Unassembled WGS sequence"/>
</dbReference>
<dbReference type="SUPFAM" id="SSF56601">
    <property type="entry name" value="beta-lactamase/transpeptidase-like"/>
    <property type="match status" value="1"/>
</dbReference>
<reference evidence="2 3" key="1">
    <citation type="submission" date="2022-10" db="EMBL/GenBank/DDBJ databases">
        <title>Alteromonas sp. chi3 Genome sequencing.</title>
        <authorList>
            <person name="Park S."/>
        </authorList>
    </citation>
    <scope>NUCLEOTIDE SEQUENCE [LARGE SCALE GENOMIC DNA]</scope>
    <source>
        <strain evidence="3">chi3</strain>
    </source>
</reference>
<keyword evidence="3" id="KW-1185">Reference proteome</keyword>